<keyword evidence="10 15" id="KW-0406">Ion transport</keyword>
<evidence type="ECO:0000256" key="10">
    <source>
        <dbReference type="ARBA" id="ARBA00023065"/>
    </source>
</evidence>
<keyword evidence="5 15" id="KW-0813">Transport</keyword>
<dbReference type="GeneID" id="41662924"/>
<keyword evidence="11 15" id="KW-0496">Mitochondrion</keyword>
<dbReference type="EMBL" id="MK321681">
    <property type="protein sequence ID" value="QDX14930.1"/>
    <property type="molecule type" value="Genomic_DNA"/>
</dbReference>
<keyword evidence="13 15" id="KW-0066">ATP synthesis</keyword>
<dbReference type="RefSeq" id="YP_009687548.1">
    <property type="nucleotide sequence ID" value="NC_044483.1"/>
</dbReference>
<evidence type="ECO:0000256" key="6">
    <source>
        <dbReference type="ARBA" id="ARBA00022547"/>
    </source>
</evidence>
<dbReference type="AlphaFoldDB" id="A0A5B8HM25"/>
<evidence type="ECO:0000256" key="1">
    <source>
        <dbReference type="ARBA" id="ARBA00004304"/>
    </source>
</evidence>
<sequence>MPQLVPFYFTNETIFVFFILTLMVYTFSKYTLPSSACLLKTRVIISGLQ</sequence>
<protein>
    <recommendedName>
        <fullName evidence="4 15">ATP synthase protein 8</fullName>
    </recommendedName>
</protein>
<evidence type="ECO:0000256" key="2">
    <source>
        <dbReference type="ARBA" id="ARBA00008892"/>
    </source>
</evidence>
<keyword evidence="7 15" id="KW-0812">Transmembrane</keyword>
<comment type="subcellular location">
    <subcellularLocation>
        <location evidence="15">Mitochondrion inner membrane</location>
        <topology evidence="15">Single-pass membrane protein</topology>
    </subcellularLocation>
    <subcellularLocation>
        <location evidence="1">Mitochondrion membrane</location>
        <topology evidence="1">Single-pass membrane protein</topology>
    </subcellularLocation>
</comment>
<evidence type="ECO:0000256" key="7">
    <source>
        <dbReference type="ARBA" id="ARBA00022692"/>
    </source>
</evidence>
<keyword evidence="9 15" id="KW-1133">Transmembrane helix</keyword>
<dbReference type="GO" id="GO:0005743">
    <property type="term" value="C:mitochondrial inner membrane"/>
    <property type="evidence" value="ECO:0007669"/>
    <property type="project" value="UniProtKB-SubCell"/>
</dbReference>
<dbReference type="PANTHER" id="PTHR36101:SF1">
    <property type="entry name" value="ATP SYNTHASE PROTEIN 8"/>
    <property type="match status" value="1"/>
</dbReference>
<comment type="similarity">
    <text evidence="2 15">Belongs to the ATPase protein 8 family.</text>
</comment>
<evidence type="ECO:0000256" key="15">
    <source>
        <dbReference type="RuleBase" id="RU368038"/>
    </source>
</evidence>
<name>A0A5B8HM25_9LECA</name>
<dbReference type="PANTHER" id="PTHR36101">
    <property type="entry name" value="ATP SYNTHASE PROTEIN 8"/>
    <property type="match status" value="1"/>
</dbReference>
<gene>
    <name evidence="16" type="primary">atp8</name>
</gene>
<comment type="function">
    <text evidence="14 15">Mitochondrial membrane ATP synthase (F(1)F(0) ATP synthase or Complex V) produces ATP from ADP in the presence of a proton gradient across the membrane which is generated by electron transport complexes of the respiratory chain. F-type ATPases consist of two structural domains, F(1) - containing the extramembraneous catalytic core and F(0) - containing the membrane proton channel, linked together by a central stalk and a peripheral stalk. During catalysis, ATP synthesis in the catalytic domain of F(1) is coupled via a rotary mechanism of the central stalk subunits to proton translocation. Part of the complex F(0) domain. Minor subunit located with subunit a in the membrane.</text>
</comment>
<dbReference type="InterPro" id="IPR009230">
    <property type="entry name" value="ATP_synth_su8_fun"/>
</dbReference>
<feature type="transmembrane region" description="Helical" evidence="15">
    <location>
        <begin position="14"/>
        <end position="32"/>
    </location>
</feature>
<keyword evidence="6 15" id="KW-0138">CF(0)</keyword>
<proteinExistence type="inferred from homology"/>
<evidence type="ECO:0000256" key="9">
    <source>
        <dbReference type="ARBA" id="ARBA00022989"/>
    </source>
</evidence>
<evidence type="ECO:0000256" key="3">
    <source>
        <dbReference type="ARBA" id="ARBA00011291"/>
    </source>
</evidence>
<evidence type="ECO:0000256" key="8">
    <source>
        <dbReference type="ARBA" id="ARBA00022781"/>
    </source>
</evidence>
<keyword evidence="12 15" id="KW-0472">Membrane</keyword>
<keyword evidence="8 15" id="KW-0375">Hydrogen ion transport</keyword>
<evidence type="ECO:0000313" key="16">
    <source>
        <dbReference type="EMBL" id="QDX14930.1"/>
    </source>
</evidence>
<accession>A0A5B8HM25</accession>
<evidence type="ECO:0000256" key="12">
    <source>
        <dbReference type="ARBA" id="ARBA00023136"/>
    </source>
</evidence>
<evidence type="ECO:0000256" key="14">
    <source>
        <dbReference type="ARBA" id="ARBA00024864"/>
    </source>
</evidence>
<comment type="subunit">
    <text evidence="3 15">F-type ATPases have 2 components, CF(1) - the catalytic core - and CF(0) - the membrane proton channel.</text>
</comment>
<evidence type="ECO:0000256" key="5">
    <source>
        <dbReference type="ARBA" id="ARBA00022448"/>
    </source>
</evidence>
<dbReference type="GO" id="GO:0045259">
    <property type="term" value="C:proton-transporting ATP synthase complex"/>
    <property type="evidence" value="ECO:0007669"/>
    <property type="project" value="UniProtKB-KW"/>
</dbReference>
<evidence type="ECO:0000256" key="13">
    <source>
        <dbReference type="ARBA" id="ARBA00023310"/>
    </source>
</evidence>
<evidence type="ECO:0000256" key="11">
    <source>
        <dbReference type="ARBA" id="ARBA00023128"/>
    </source>
</evidence>
<dbReference type="GO" id="GO:0046933">
    <property type="term" value="F:proton-transporting ATP synthase activity, rotational mechanism"/>
    <property type="evidence" value="ECO:0007669"/>
    <property type="project" value="TreeGrafter"/>
</dbReference>
<organism evidence="16">
    <name type="scientific">Ramalina intermedia</name>
    <dbReference type="NCBI Taxonomy" id="86788"/>
    <lineage>
        <taxon>Eukaryota</taxon>
        <taxon>Fungi</taxon>
        <taxon>Dikarya</taxon>
        <taxon>Ascomycota</taxon>
        <taxon>Pezizomycotina</taxon>
        <taxon>Lecanoromycetes</taxon>
        <taxon>OSLEUM clade</taxon>
        <taxon>Lecanoromycetidae</taxon>
        <taxon>Lecanorales</taxon>
        <taxon>Lecanorineae</taxon>
        <taxon>Ramalinaceae</taxon>
        <taxon>Ramalina</taxon>
    </lineage>
</organism>
<dbReference type="Pfam" id="PF05933">
    <property type="entry name" value="Fun_ATP-synt_8"/>
    <property type="match status" value="1"/>
</dbReference>
<reference evidence="16" key="1">
    <citation type="submission" date="2018-12" db="EMBL/GenBank/DDBJ databases">
        <title>Complete mitochondrial genome annotation of the lichenized fungus species Ramalina intermedia.</title>
        <authorList>
            <person name="Meese J.M."/>
            <person name="Keepers K.G."/>
            <person name="Pogoda C.S."/>
            <person name="Lendemer J.C."/>
            <person name="Tripp E.A."/>
            <person name="Bailey D.W."/>
            <person name="Kane N.C."/>
        </authorList>
    </citation>
    <scope>NUCLEOTIDE SEQUENCE</scope>
</reference>
<geneLocation type="mitochondrion" evidence="16"/>
<evidence type="ECO:0000256" key="4">
    <source>
        <dbReference type="ARBA" id="ARBA00019651"/>
    </source>
</evidence>